<sequence length="502" mass="56120">MTAVAKVRVSRSYPAPLWARRWDGAQTHRLNSSHWQTALGQSLNADLLTYLETLRNRCAYESDTNPTIDGMISTHQNDVVGFDGPTVQVQSDSAAYNDWLEAQWNDWYRSPMPNPTISGTQWLKLCVRGLWKNGEYVAQKITKKAATGPVSMRVKPIHPRRLNTPSGLAGDPNVVMGIRLDEDGTPTQYYIEQPERFGVNELSLGKADPIPPDDIIHEFLLREEDQIRGVPWMAPSLQTAADLKDYDLDVGDAARQGANSGVYWYTDHPESTYLEQSAQLEMERGTQSTGPPGWKPAMMNATQPSTQYPDYRCERQSDLGRPVGMPLMTVRLDASKHNYSSARFDGQGYYRMLRAIQYWLSGTPKSTGMLSGLVDDVDRESSLYYRSKRLAIPERPARVTYEWTWPVPPHVDPAKEGLGERIGLENGTIPFADACTARGTDEDRVIAKHLRTNEKLTAAGLPPLPPIGAYPKAPVDFSSIYGVEEEEESDGNQVNEKEEANA</sequence>
<organism evidence="2">
    <name type="scientific">marine sediment metagenome</name>
    <dbReference type="NCBI Taxonomy" id="412755"/>
    <lineage>
        <taxon>unclassified sequences</taxon>
        <taxon>metagenomes</taxon>
        <taxon>ecological metagenomes</taxon>
    </lineage>
</organism>
<dbReference type="EMBL" id="LAZR01000989">
    <property type="protein sequence ID" value="KKN53090.1"/>
    <property type="molecule type" value="Genomic_DNA"/>
</dbReference>
<dbReference type="AlphaFoldDB" id="A0A0F9R9A4"/>
<accession>A0A0F9R9A4</accession>
<evidence type="ECO:0000313" key="2">
    <source>
        <dbReference type="EMBL" id="KKN53090.1"/>
    </source>
</evidence>
<dbReference type="GO" id="GO:0005198">
    <property type="term" value="F:structural molecule activity"/>
    <property type="evidence" value="ECO:0007669"/>
    <property type="project" value="InterPro"/>
</dbReference>
<comment type="caution">
    <text evidence="2">The sequence shown here is derived from an EMBL/GenBank/DDBJ whole genome shotgun (WGS) entry which is preliminary data.</text>
</comment>
<protein>
    <recommendedName>
        <fullName evidence="3">Phage portal protein</fullName>
    </recommendedName>
</protein>
<dbReference type="InterPro" id="IPR006429">
    <property type="entry name" value="Phage_lambda_portal"/>
</dbReference>
<dbReference type="GO" id="GO:0019068">
    <property type="term" value="P:virion assembly"/>
    <property type="evidence" value="ECO:0007669"/>
    <property type="project" value="InterPro"/>
</dbReference>
<reference evidence="2" key="1">
    <citation type="journal article" date="2015" name="Nature">
        <title>Complex archaea that bridge the gap between prokaryotes and eukaryotes.</title>
        <authorList>
            <person name="Spang A."/>
            <person name="Saw J.H."/>
            <person name="Jorgensen S.L."/>
            <person name="Zaremba-Niedzwiedzka K."/>
            <person name="Martijn J."/>
            <person name="Lind A.E."/>
            <person name="van Eijk R."/>
            <person name="Schleper C."/>
            <person name="Guy L."/>
            <person name="Ettema T.J."/>
        </authorList>
    </citation>
    <scope>NUCLEOTIDE SEQUENCE</scope>
</reference>
<name>A0A0F9R9A4_9ZZZZ</name>
<evidence type="ECO:0008006" key="3">
    <source>
        <dbReference type="Google" id="ProtNLM"/>
    </source>
</evidence>
<dbReference type="Pfam" id="PF05136">
    <property type="entry name" value="Phage_portal_2"/>
    <property type="match status" value="1"/>
</dbReference>
<proteinExistence type="predicted"/>
<gene>
    <name evidence="2" type="ORF">LCGC14_0606020</name>
</gene>
<feature type="region of interest" description="Disordered" evidence="1">
    <location>
        <begin position="483"/>
        <end position="502"/>
    </location>
</feature>
<evidence type="ECO:0000256" key="1">
    <source>
        <dbReference type="SAM" id="MobiDB-lite"/>
    </source>
</evidence>